<dbReference type="SUPFAM" id="SSF57535">
    <property type="entry name" value="Complement control module/SCR domain"/>
    <property type="match status" value="1"/>
</dbReference>
<evidence type="ECO:0000256" key="1">
    <source>
        <dbReference type="ARBA" id="ARBA00023157"/>
    </source>
</evidence>
<dbReference type="InterPro" id="IPR035976">
    <property type="entry name" value="Sushi/SCR/CCP_sf"/>
</dbReference>
<keyword evidence="3" id="KW-0472">Membrane</keyword>
<organism evidence="7 8">
    <name type="scientific">Desmophyllum pertusum</name>
    <dbReference type="NCBI Taxonomy" id="174260"/>
    <lineage>
        <taxon>Eukaryota</taxon>
        <taxon>Metazoa</taxon>
        <taxon>Cnidaria</taxon>
        <taxon>Anthozoa</taxon>
        <taxon>Hexacorallia</taxon>
        <taxon>Scleractinia</taxon>
        <taxon>Caryophylliina</taxon>
        <taxon>Caryophylliidae</taxon>
        <taxon>Desmophyllum</taxon>
    </lineage>
</organism>
<feature type="chain" id="PRO_5040796759" description="CUB domain-containing protein" evidence="4">
    <location>
        <begin position="21"/>
        <end position="358"/>
    </location>
</feature>
<feature type="domain" description="CUB" evidence="5">
    <location>
        <begin position="130"/>
        <end position="258"/>
    </location>
</feature>
<keyword evidence="4" id="KW-0732">Signal</keyword>
<dbReference type="Gene3D" id="2.10.70.10">
    <property type="entry name" value="Complement Module, domain 1"/>
    <property type="match status" value="1"/>
</dbReference>
<dbReference type="InterPro" id="IPR000436">
    <property type="entry name" value="Sushi_SCR_CCP_dom"/>
</dbReference>
<name>A0A9W9ZKJ9_9CNID</name>
<feature type="transmembrane region" description="Helical" evidence="3">
    <location>
        <begin position="296"/>
        <end position="315"/>
    </location>
</feature>
<evidence type="ECO:0000259" key="6">
    <source>
        <dbReference type="PROSITE" id="PS50923"/>
    </source>
</evidence>
<keyword evidence="1" id="KW-1015">Disulfide bond</keyword>
<protein>
    <recommendedName>
        <fullName evidence="9">CUB domain-containing protein</fullName>
    </recommendedName>
</protein>
<keyword evidence="8" id="KW-1185">Reference proteome</keyword>
<dbReference type="CDD" id="cd00041">
    <property type="entry name" value="CUB"/>
    <property type="match status" value="1"/>
</dbReference>
<dbReference type="PROSITE" id="PS01180">
    <property type="entry name" value="CUB"/>
    <property type="match status" value="1"/>
</dbReference>
<dbReference type="AlphaFoldDB" id="A0A9W9ZKJ9"/>
<accession>A0A9W9ZKJ9</accession>
<evidence type="ECO:0000256" key="4">
    <source>
        <dbReference type="SAM" id="SignalP"/>
    </source>
</evidence>
<dbReference type="InterPro" id="IPR035914">
    <property type="entry name" value="Sperma_CUB_dom_sf"/>
</dbReference>
<evidence type="ECO:0000256" key="2">
    <source>
        <dbReference type="PROSITE-ProRule" id="PRU00302"/>
    </source>
</evidence>
<evidence type="ECO:0000313" key="7">
    <source>
        <dbReference type="EMBL" id="KAJ7383135.1"/>
    </source>
</evidence>
<feature type="signal peptide" evidence="4">
    <location>
        <begin position="1"/>
        <end position="20"/>
    </location>
</feature>
<evidence type="ECO:0000313" key="8">
    <source>
        <dbReference type="Proteomes" id="UP001163046"/>
    </source>
</evidence>
<dbReference type="InterPro" id="IPR000859">
    <property type="entry name" value="CUB_dom"/>
</dbReference>
<evidence type="ECO:0000256" key="3">
    <source>
        <dbReference type="SAM" id="Phobius"/>
    </source>
</evidence>
<dbReference type="EMBL" id="MU825906">
    <property type="protein sequence ID" value="KAJ7383135.1"/>
    <property type="molecule type" value="Genomic_DNA"/>
</dbReference>
<comment type="caution">
    <text evidence="2">Lacks conserved residue(s) required for the propagation of feature annotation.</text>
</comment>
<dbReference type="Gene3D" id="2.60.120.290">
    <property type="entry name" value="Spermadhesin, CUB domain"/>
    <property type="match status" value="1"/>
</dbReference>
<keyword evidence="3" id="KW-0812">Transmembrane</keyword>
<dbReference type="CDD" id="cd00033">
    <property type="entry name" value="CCP"/>
    <property type="match status" value="1"/>
</dbReference>
<dbReference type="PROSITE" id="PS50923">
    <property type="entry name" value="SUSHI"/>
    <property type="match status" value="1"/>
</dbReference>
<dbReference type="SUPFAM" id="SSF49854">
    <property type="entry name" value="Spermadhesin, CUB domain"/>
    <property type="match status" value="1"/>
</dbReference>
<gene>
    <name evidence="7" type="ORF">OS493_030668</name>
</gene>
<evidence type="ECO:0000259" key="5">
    <source>
        <dbReference type="PROSITE" id="PS01180"/>
    </source>
</evidence>
<dbReference type="Proteomes" id="UP001163046">
    <property type="component" value="Unassembled WGS sequence"/>
</dbReference>
<proteinExistence type="predicted"/>
<reference evidence="7" key="1">
    <citation type="submission" date="2023-01" db="EMBL/GenBank/DDBJ databases">
        <title>Genome assembly of the deep-sea coral Lophelia pertusa.</title>
        <authorList>
            <person name="Herrera S."/>
            <person name="Cordes E."/>
        </authorList>
    </citation>
    <scope>NUCLEOTIDE SEQUENCE</scope>
    <source>
        <strain evidence="7">USNM1676648</strain>
        <tissue evidence="7">Polyp</tissue>
    </source>
</reference>
<dbReference type="Pfam" id="PF00084">
    <property type="entry name" value="Sushi"/>
    <property type="match status" value="1"/>
</dbReference>
<dbReference type="OrthoDB" id="5981287at2759"/>
<sequence length="358" mass="39435">MKIFRLFSAIIVLQTATILAQSLAAHEWKPLSRNKRVAAEGNNSTCSTERLKSLVAGAILKRRQEQNNSSLGPFFTGEKAEFVCNDGYRLQGGQLKSFICQGDGKWKENSPSRSGFCAKITELTRDEVTCGPTLISVTGKATGILTSAVFNQLPSNQTVNCTWTLSTKDPGFYIKLLFTKFDMSSDCTNNFISLENVAFTDRSRTPKCCKGRDEDEDACKFGGKTSPPLSRSVYSSVTVKFYTKSPRKSHFEAMWYNVNGLFPNGSIPSKDSTYSPLIVLPTPKKNTHGSSDMPSVLALVTFALIVFAVSFVVSCKLGRRYLGPRCSFGYFRAWVSSRCTRQAPSTPRRTVGSSDARA</sequence>
<evidence type="ECO:0008006" key="9">
    <source>
        <dbReference type="Google" id="ProtNLM"/>
    </source>
</evidence>
<keyword evidence="2" id="KW-0768">Sushi</keyword>
<feature type="domain" description="Sushi" evidence="6">
    <location>
        <begin position="44"/>
        <end position="119"/>
    </location>
</feature>
<comment type="caution">
    <text evidence="7">The sequence shown here is derived from an EMBL/GenBank/DDBJ whole genome shotgun (WGS) entry which is preliminary data.</text>
</comment>
<keyword evidence="3" id="KW-1133">Transmembrane helix</keyword>